<evidence type="ECO:0000256" key="2">
    <source>
        <dbReference type="ARBA" id="ARBA00022840"/>
    </source>
</evidence>
<dbReference type="InterPro" id="IPR011545">
    <property type="entry name" value="DEAD/DEAH_box_helicase_dom"/>
</dbReference>
<keyword evidence="5" id="KW-0347">Helicase</keyword>
<dbReference type="PROSITE" id="PS51192">
    <property type="entry name" value="HELICASE_ATP_BIND_1"/>
    <property type="match status" value="1"/>
</dbReference>
<dbReference type="GO" id="GO:0043138">
    <property type="term" value="F:3'-5' DNA helicase activity"/>
    <property type="evidence" value="ECO:0007669"/>
    <property type="project" value="TreeGrafter"/>
</dbReference>
<keyword evidence="2" id="KW-0067">ATP-binding</keyword>
<evidence type="ECO:0000259" key="3">
    <source>
        <dbReference type="PROSITE" id="PS51192"/>
    </source>
</evidence>
<keyword evidence="5" id="KW-0378">Hydrolase</keyword>
<dbReference type="GO" id="GO:0006289">
    <property type="term" value="P:nucleotide-excision repair"/>
    <property type="evidence" value="ECO:0007669"/>
    <property type="project" value="TreeGrafter"/>
</dbReference>
<reference evidence="6" key="1">
    <citation type="submission" date="2016-10" db="EMBL/GenBank/DDBJ databases">
        <authorList>
            <person name="Varghese N."/>
            <person name="Submissions S."/>
        </authorList>
    </citation>
    <scope>NUCLEOTIDE SEQUENCE [LARGE SCALE GENOMIC DNA]</scope>
    <source>
        <strain evidence="6">CGMCC 1.2747</strain>
    </source>
</reference>
<dbReference type="PANTHER" id="PTHR47957:SF3">
    <property type="entry name" value="ATP-DEPENDENT HELICASE HRQ1"/>
    <property type="match status" value="1"/>
</dbReference>
<organism evidence="5 6">
    <name type="scientific">Flavobacterium omnivorum</name>
    <dbReference type="NCBI Taxonomy" id="178355"/>
    <lineage>
        <taxon>Bacteria</taxon>
        <taxon>Pseudomonadati</taxon>
        <taxon>Bacteroidota</taxon>
        <taxon>Flavobacteriia</taxon>
        <taxon>Flavobacteriales</taxon>
        <taxon>Flavobacteriaceae</taxon>
        <taxon>Flavobacterium</taxon>
    </lineage>
</organism>
<dbReference type="STRING" id="178355.SAMN04488062_10430"/>
<dbReference type="InterPro" id="IPR027417">
    <property type="entry name" value="P-loop_NTPase"/>
</dbReference>
<dbReference type="InterPro" id="IPR001650">
    <property type="entry name" value="Helicase_C-like"/>
</dbReference>
<feature type="domain" description="Helicase ATP-binding" evidence="3">
    <location>
        <begin position="88"/>
        <end position="294"/>
    </location>
</feature>
<protein>
    <submittedName>
        <fullName evidence="5">DEAD/DEAH box helicase domain-containing protein</fullName>
    </submittedName>
</protein>
<dbReference type="Pfam" id="PF00271">
    <property type="entry name" value="Helicase_C"/>
    <property type="match status" value="1"/>
</dbReference>
<dbReference type="Gene3D" id="3.40.50.300">
    <property type="entry name" value="P-loop containing nucleotide triphosphate hydrolases"/>
    <property type="match status" value="2"/>
</dbReference>
<keyword evidence="1" id="KW-0547">Nucleotide-binding</keyword>
<dbReference type="GO" id="GO:0005524">
    <property type="term" value="F:ATP binding"/>
    <property type="evidence" value="ECO:0007669"/>
    <property type="project" value="UniProtKB-KW"/>
</dbReference>
<dbReference type="SMART" id="SM00490">
    <property type="entry name" value="HELICc"/>
    <property type="match status" value="1"/>
</dbReference>
<keyword evidence="6" id="KW-1185">Reference proteome</keyword>
<dbReference type="SMART" id="SM00487">
    <property type="entry name" value="DEXDc"/>
    <property type="match status" value="1"/>
</dbReference>
<evidence type="ECO:0000256" key="1">
    <source>
        <dbReference type="ARBA" id="ARBA00022741"/>
    </source>
</evidence>
<dbReference type="GO" id="GO:0003676">
    <property type="term" value="F:nucleic acid binding"/>
    <property type="evidence" value="ECO:0007669"/>
    <property type="project" value="InterPro"/>
</dbReference>
<dbReference type="Pfam" id="PF09369">
    <property type="entry name" value="MZB"/>
    <property type="match status" value="1"/>
</dbReference>
<evidence type="ECO:0000259" key="4">
    <source>
        <dbReference type="PROSITE" id="PS51194"/>
    </source>
</evidence>
<name>A0A1G7ZDZ8_9FLAO</name>
<dbReference type="EMBL" id="FNDB01000004">
    <property type="protein sequence ID" value="SDH06928.1"/>
    <property type="molecule type" value="Genomic_DNA"/>
</dbReference>
<dbReference type="InterPro" id="IPR018973">
    <property type="entry name" value="MZB"/>
</dbReference>
<sequence>MLPLQQAYEVKHSILEYLKATFSFKDKVVHKAFYDFITQEEEGIFKGPYVSIKLPFVTANSEDIMPLEIKPSFPPYDHQYKSFKRLNTTNNNIPKSTLITTGTSSGKTECFLYPILDFCHINNHRPGIKVVILYPMNALATDQAKRLAEAIWNEPLLKGKITAGLFIGEGKDKAKYPTDMGENHIIENRDSILDSPPDILLTNFKMLDYALMRAKFHNLWSYNLEDPSLLQFLVLDELHTYDGAQGTDVANLIRRLKLKLDIPKGQICAIGTSATIGSGEESKKLLCEYAEKVFGEEFKEEAIITENRLTVDDFFEGDEENLERFIPRQIGLLESRLQENETYENYINRQKRLWQIPETIDTVALGNELKKLKIVKDLIALTSTNIKSLHQLLYELSDRNSEFKTLAEWDEANELNPREEVVNSIVALISAAKTGKEKFPLLFIQIQIWIRELSGVLREMSETPKFTWKDKVAGENDPRALPAYFCRDCGSSGWLGIKDDNKNHFDTDPQKVYEYYFENHKNIYFINTTNHKHIEEYEPTNIINDYIGTKTLQLQEKEGTNTFKIQAVRKLNETRAKHICPECNSENTLSIIGTKIATLSSITVSQVLSSDLDPREDKYRKILAFTNSVQDAAHQAGFVEARNYRFTFRSSLQKVINKLDRPVTLEELQKEFIGYWKMNSDETKQNNELAYYYRFFPEDYKGKIELDKDYRIGSQFTEEFKKEFDERIRWEIVSEYGYNALIGRTLEKSGASAVKFDEEKIKSIFPILQDWLIQNNLISITETDLLPFINGILHRIRIRGGVNHEYLNKSRTGRLTRFDLNWYKDNRHFLNKMFGSRSRFPKVISASKQSGEIIDTTFTNTNNWYRSYFIKSFPMASAHQAIINEFYSRLLESLEEVKILDKVVLEGNNNYAILANAIIIENKVKKHVCNNCGSFLNVAASDTSTRNTRCLDYTCVNGVYEPDTKQKPNYYQLVYNRNRSPRIYAAEHTGILERKDRENKEIDFKERPNFNSLNTIVATSTLEMGIDIGTLNTAINNSVPPLTSNFLQRVGRAGRSSGTAMIATFAQSKAHDLFYFEEPSDMMEGEIATPGCYLEAKEILYRHFLAYCLDNWATADPKNNTIPGKIIALRLSNTDLNAAEFIVNRIISYIKSNELILVNRFIDFYKPDLNNESRVLEELKLFLAEDVFYERIKRVFKKVKEELISIQKKRKEIDEIIKKNNLPETDEERKNLEGDKKALSGLRKIIEKRAILEHLTNVGLLPNYAFPETGVTLNAWVNANKPKASTGLPTNKQFEIIRSSNVAIRELAPDNVFYSQGYKLAISGLNTFDWKDADVLIKKRFCSNCDHIENNATTTETNCPKCGDNSWSSAKNQHTFVKISGVKSINTRENATLDDSSDDRDVITYRISKHIKFDYNTFQGAWGMKNIPFGIEYVKNVDITEVNLGLSSVTDANKITINNLEDIPNHGFVTCKHCGKSSSTPHKAKNKENNNFKFHYGYCKNKDYDYQGKTDAVFEEVFLFREIKTEALKVLLPVQDLESEAQVNMFKAGLELGLKKYYKGNPQHLNIVNYSEFNKQNSRFDKYLVILDNIPGGTGYLEKLFNPSEFTEVIKKAYEAIKECNCQHNGKDGCYRCIYTYSNQYIQEDLSRNKAEILFKKIVDNSSGWEPYSSGLGSLSGNGQIEESELEDRFIRSLRNYCAKNAEQGFIFESYVEDAIINYKLKTVNGDYTFYYVIRPQLELGPAENVKYKTRSDFYISLTSAEKEGVTLSDDKITSVKNIAVYLDGYTYHATKENCRFYNDLQKRNAIVESGDKITWSLSWSDIEKFDAIEKESDQVSKQFKKDALAVDSIKYKTTIEFFKKIPYWNNYNSDFMQTKNAMDRLCWLLSNPLQEQFPKQKIGLALAIQQTKFAIPSMEAIELIEVLNKPSIVINPTVQATNKNQGNFYNLPDNQLKYDFASLVFGIRLNDLSIKAACSVTELQENLEKQNWELFWQLYNLIQEDCVLVNETIDTTILPTNTDETIDKYNCLKYHEKELHQIVIQLIDNNIPFNEEGGFYIEYEGIYAEAMLGFENIKIVIQPLSDEDRKIFKKAGYQEINTNEFNINQII</sequence>
<dbReference type="Pfam" id="PF00270">
    <property type="entry name" value="DEAD"/>
    <property type="match status" value="1"/>
</dbReference>
<evidence type="ECO:0000313" key="5">
    <source>
        <dbReference type="EMBL" id="SDH06928.1"/>
    </source>
</evidence>
<evidence type="ECO:0000313" key="6">
    <source>
        <dbReference type="Proteomes" id="UP000199274"/>
    </source>
</evidence>
<dbReference type="PANTHER" id="PTHR47957">
    <property type="entry name" value="ATP-DEPENDENT HELICASE HRQ1"/>
    <property type="match status" value="1"/>
</dbReference>
<proteinExistence type="predicted"/>
<gene>
    <name evidence="5" type="ORF">SAMN04488062_10430</name>
</gene>
<dbReference type="Proteomes" id="UP000199274">
    <property type="component" value="Unassembled WGS sequence"/>
</dbReference>
<accession>A0A1G7ZDZ8</accession>
<dbReference type="PROSITE" id="PS51194">
    <property type="entry name" value="HELICASE_CTER"/>
    <property type="match status" value="1"/>
</dbReference>
<feature type="domain" description="Helicase C-terminal" evidence="4">
    <location>
        <begin position="931"/>
        <end position="1100"/>
    </location>
</feature>
<dbReference type="RefSeq" id="WP_091256152.1">
    <property type="nucleotide sequence ID" value="NZ_FNDB01000004.1"/>
</dbReference>
<dbReference type="InterPro" id="IPR014001">
    <property type="entry name" value="Helicase_ATP-bd"/>
</dbReference>
<dbReference type="SUPFAM" id="SSF52540">
    <property type="entry name" value="P-loop containing nucleoside triphosphate hydrolases"/>
    <property type="match status" value="2"/>
</dbReference>
<dbReference type="OrthoDB" id="9815222at2"/>
<dbReference type="GO" id="GO:0036297">
    <property type="term" value="P:interstrand cross-link repair"/>
    <property type="evidence" value="ECO:0007669"/>
    <property type="project" value="TreeGrafter"/>
</dbReference>